<dbReference type="PRINTS" id="PR00598">
    <property type="entry name" value="HTHMARR"/>
</dbReference>
<organism evidence="2 3">
    <name type="scientific">Propionispira arboris</name>
    <dbReference type="NCBI Taxonomy" id="84035"/>
    <lineage>
        <taxon>Bacteria</taxon>
        <taxon>Bacillati</taxon>
        <taxon>Bacillota</taxon>
        <taxon>Negativicutes</taxon>
        <taxon>Selenomonadales</taxon>
        <taxon>Selenomonadaceae</taxon>
        <taxon>Propionispira</taxon>
    </lineage>
</organism>
<dbReference type="GO" id="GO:0006950">
    <property type="term" value="P:response to stress"/>
    <property type="evidence" value="ECO:0007669"/>
    <property type="project" value="TreeGrafter"/>
</dbReference>
<dbReference type="SUPFAM" id="SSF46785">
    <property type="entry name" value="Winged helix' DNA-binding domain"/>
    <property type="match status" value="1"/>
</dbReference>
<protein>
    <submittedName>
        <fullName evidence="2">DNA-binding transcriptional regulator, MarR family</fullName>
    </submittedName>
</protein>
<dbReference type="InterPro" id="IPR000835">
    <property type="entry name" value="HTH_MarR-typ"/>
</dbReference>
<proteinExistence type="predicted"/>
<keyword evidence="3" id="KW-1185">Reference proteome</keyword>
<accession>A0A1H6V8J4</accession>
<dbReference type="Proteomes" id="UP000199662">
    <property type="component" value="Unassembled WGS sequence"/>
</dbReference>
<reference evidence="2 3" key="1">
    <citation type="submission" date="2016-10" db="EMBL/GenBank/DDBJ databases">
        <authorList>
            <person name="de Groot N.N."/>
        </authorList>
    </citation>
    <scope>NUCLEOTIDE SEQUENCE [LARGE SCALE GENOMIC DNA]</scope>
    <source>
        <strain evidence="2 3">DSM 2179</strain>
    </source>
</reference>
<dbReference type="GO" id="GO:0003677">
    <property type="term" value="F:DNA binding"/>
    <property type="evidence" value="ECO:0007669"/>
    <property type="project" value="UniProtKB-KW"/>
</dbReference>
<dbReference type="AlphaFoldDB" id="A0A1H6V8J4"/>
<gene>
    <name evidence="2" type="ORF">SAMN05660742_102103</name>
</gene>
<dbReference type="Pfam" id="PF12802">
    <property type="entry name" value="MarR_2"/>
    <property type="match status" value="1"/>
</dbReference>
<dbReference type="SMART" id="SM00347">
    <property type="entry name" value="HTH_MARR"/>
    <property type="match status" value="1"/>
</dbReference>
<sequence>MSTKELEKNYLPFQCLIIACSNRFNVEGVSTAQYYILDVLDKQGSKTTKEMAELKGISQSGISKLTKRLLEKKYIDQERQEKDRRSYKIVITQEGKDFLNRVEDFGKEIMDLIEKALTSEEVKGFSEMCKKITNLHAEKERKGIKLWRNEDV</sequence>
<evidence type="ECO:0000313" key="2">
    <source>
        <dbReference type="EMBL" id="SEI96595.1"/>
    </source>
</evidence>
<dbReference type="EMBL" id="FNZK01000002">
    <property type="protein sequence ID" value="SEI96595.1"/>
    <property type="molecule type" value="Genomic_DNA"/>
</dbReference>
<dbReference type="GO" id="GO:0003700">
    <property type="term" value="F:DNA-binding transcription factor activity"/>
    <property type="evidence" value="ECO:0007669"/>
    <property type="project" value="InterPro"/>
</dbReference>
<dbReference type="PANTHER" id="PTHR33164">
    <property type="entry name" value="TRANSCRIPTIONAL REGULATOR, MARR FAMILY"/>
    <property type="match status" value="1"/>
</dbReference>
<dbReference type="PROSITE" id="PS50995">
    <property type="entry name" value="HTH_MARR_2"/>
    <property type="match status" value="1"/>
</dbReference>
<dbReference type="InterPro" id="IPR036390">
    <property type="entry name" value="WH_DNA-bd_sf"/>
</dbReference>
<dbReference type="RefSeq" id="WP_091828865.1">
    <property type="nucleotide sequence ID" value="NZ_FNZK01000002.1"/>
</dbReference>
<dbReference type="STRING" id="84035.SAMN05660742_102103"/>
<dbReference type="Gene3D" id="1.10.10.10">
    <property type="entry name" value="Winged helix-like DNA-binding domain superfamily/Winged helix DNA-binding domain"/>
    <property type="match status" value="1"/>
</dbReference>
<keyword evidence="2" id="KW-0238">DNA-binding</keyword>
<dbReference type="PROSITE" id="PS51257">
    <property type="entry name" value="PROKAR_LIPOPROTEIN"/>
    <property type="match status" value="1"/>
</dbReference>
<dbReference type="InterPro" id="IPR039422">
    <property type="entry name" value="MarR/SlyA-like"/>
</dbReference>
<dbReference type="PANTHER" id="PTHR33164:SF101">
    <property type="entry name" value="TRANSCRIPTIONAL REPRESSOR MPRA"/>
    <property type="match status" value="1"/>
</dbReference>
<feature type="domain" description="HTH marR-type" evidence="1">
    <location>
        <begin position="1"/>
        <end position="134"/>
    </location>
</feature>
<evidence type="ECO:0000259" key="1">
    <source>
        <dbReference type="PROSITE" id="PS50995"/>
    </source>
</evidence>
<name>A0A1H6V8J4_9FIRM</name>
<evidence type="ECO:0000313" key="3">
    <source>
        <dbReference type="Proteomes" id="UP000199662"/>
    </source>
</evidence>
<dbReference type="InterPro" id="IPR036388">
    <property type="entry name" value="WH-like_DNA-bd_sf"/>
</dbReference>